<dbReference type="EMBL" id="KQ087186">
    <property type="protein sequence ID" value="KLT44610.1"/>
    <property type="molecule type" value="Genomic_DNA"/>
</dbReference>
<proteinExistence type="predicted"/>
<reference evidence="2 3" key="1">
    <citation type="submission" date="2015-03" db="EMBL/GenBank/DDBJ databases">
        <title>Genomics and transcriptomics of the oil-accumulating basidiomycete yeast T. oleaginosus allow insights into substrate utilization and the diverse evolutionary trajectories of mating systems in fungi.</title>
        <authorList>
            <consortium name="DOE Joint Genome Institute"/>
            <person name="Kourist R."/>
            <person name="Kracht O."/>
            <person name="Bracharz F."/>
            <person name="Lipzen A."/>
            <person name="Nolan M."/>
            <person name="Ohm R."/>
            <person name="Grigoriev I."/>
            <person name="Sun S."/>
            <person name="Heitman J."/>
            <person name="Bruck T."/>
            <person name="Nowrousian M."/>
        </authorList>
    </citation>
    <scope>NUCLEOTIDE SEQUENCE [LARGE SCALE GENOMIC DNA]</scope>
    <source>
        <strain evidence="2 3">IBC0246</strain>
    </source>
</reference>
<protein>
    <submittedName>
        <fullName evidence="2">Uncharacterized protein</fullName>
    </submittedName>
</protein>
<gene>
    <name evidence="2" type="ORF">CC85DRAFT_326453</name>
</gene>
<name>A0A0J0XU67_9TREE</name>
<sequence length="185" mass="20160">MPINRICYGDQSGENAGSLCYPELCGDLIHWSCYFCHGDLTIYAEPEPQTAYASAAPYASPSSSSYAAPPTSYAPSYAHYAPSYAHYAPTNPTYADDTPDPAGDSRQAWGPGWGTTWGSHRAEADVPQVSQRTQTPLPTKFSHNSRPANTSRDSQDSQNSQESQEARESQGSQDSQDVKGKKKKR</sequence>
<dbReference type="AlphaFoldDB" id="A0A0J0XU67"/>
<dbReference type="Proteomes" id="UP000053611">
    <property type="component" value="Unassembled WGS sequence"/>
</dbReference>
<organism evidence="2 3">
    <name type="scientific">Cutaneotrichosporon oleaginosum</name>
    <dbReference type="NCBI Taxonomy" id="879819"/>
    <lineage>
        <taxon>Eukaryota</taxon>
        <taxon>Fungi</taxon>
        <taxon>Dikarya</taxon>
        <taxon>Basidiomycota</taxon>
        <taxon>Agaricomycotina</taxon>
        <taxon>Tremellomycetes</taxon>
        <taxon>Trichosporonales</taxon>
        <taxon>Trichosporonaceae</taxon>
        <taxon>Cutaneotrichosporon</taxon>
    </lineage>
</organism>
<evidence type="ECO:0000313" key="3">
    <source>
        <dbReference type="Proteomes" id="UP000053611"/>
    </source>
</evidence>
<evidence type="ECO:0000256" key="1">
    <source>
        <dbReference type="SAM" id="MobiDB-lite"/>
    </source>
</evidence>
<feature type="region of interest" description="Disordered" evidence="1">
    <location>
        <begin position="88"/>
        <end position="185"/>
    </location>
</feature>
<feature type="compositionally biased region" description="Polar residues" evidence="1">
    <location>
        <begin position="128"/>
        <end position="152"/>
    </location>
</feature>
<evidence type="ECO:0000313" key="2">
    <source>
        <dbReference type="EMBL" id="KLT44610.1"/>
    </source>
</evidence>
<accession>A0A0J0XU67</accession>
<keyword evidence="3" id="KW-1185">Reference proteome</keyword>